<evidence type="ECO:0000313" key="2">
    <source>
        <dbReference type="Proteomes" id="UP000654482"/>
    </source>
</evidence>
<dbReference type="RefSeq" id="WP_194028617.1">
    <property type="nucleotide sequence ID" value="NZ_JADEWZ010000007.1"/>
</dbReference>
<comment type="caution">
    <text evidence="1">The sequence shown here is derived from an EMBL/GenBank/DDBJ whole genome shotgun (WGS) entry which is preliminary data.</text>
</comment>
<protein>
    <submittedName>
        <fullName evidence="1">Uncharacterized protein</fullName>
    </submittedName>
</protein>
<dbReference type="Proteomes" id="UP000654482">
    <property type="component" value="Unassembled WGS sequence"/>
</dbReference>
<proteinExistence type="predicted"/>
<dbReference type="AlphaFoldDB" id="A0A8J7DV19"/>
<reference evidence="1" key="1">
    <citation type="submission" date="2020-10" db="EMBL/GenBank/DDBJ databases">
        <authorList>
            <person name="Castelo-Branco R."/>
            <person name="Eusebio N."/>
            <person name="Adriana R."/>
            <person name="Vieira A."/>
            <person name="Brugerolle De Fraissinette N."/>
            <person name="Rezende De Castro R."/>
            <person name="Schneider M.P."/>
            <person name="Vasconcelos V."/>
            <person name="Leao P.N."/>
        </authorList>
    </citation>
    <scope>NUCLEOTIDE SEQUENCE</scope>
    <source>
        <strain evidence="1">LEGE 07157</strain>
    </source>
</reference>
<gene>
    <name evidence="1" type="ORF">IQ249_06385</name>
</gene>
<accession>A0A8J7DV19</accession>
<dbReference type="EMBL" id="JADEWZ010000007">
    <property type="protein sequence ID" value="MBE9115524.1"/>
    <property type="molecule type" value="Genomic_DNA"/>
</dbReference>
<keyword evidence="2" id="KW-1185">Reference proteome</keyword>
<name>A0A8J7DV19_9CYAN</name>
<organism evidence="1 2">
    <name type="scientific">Lusitaniella coriacea LEGE 07157</name>
    <dbReference type="NCBI Taxonomy" id="945747"/>
    <lineage>
        <taxon>Bacteria</taxon>
        <taxon>Bacillati</taxon>
        <taxon>Cyanobacteriota</taxon>
        <taxon>Cyanophyceae</taxon>
        <taxon>Spirulinales</taxon>
        <taxon>Lusitaniellaceae</taxon>
        <taxon>Lusitaniella</taxon>
    </lineage>
</organism>
<evidence type="ECO:0000313" key="1">
    <source>
        <dbReference type="EMBL" id="MBE9115524.1"/>
    </source>
</evidence>
<sequence length="82" mass="9673">MISTSLARELLLKQKPICYRNWVISTQVINGQLWLRWKHPSEDFPRYSYAVGDKGLSESVRYIRFLIDLAIKLEQSAPRHLQ</sequence>